<dbReference type="RefSeq" id="XP_036634409.1">
    <property type="nucleotide sequence ID" value="XM_036772936.1"/>
</dbReference>
<feature type="region of interest" description="Disordered" evidence="5">
    <location>
        <begin position="1"/>
        <end position="49"/>
    </location>
</feature>
<dbReference type="OrthoDB" id="61815at2759"/>
<feature type="compositionally biased region" description="Basic and acidic residues" evidence="5">
    <location>
        <begin position="12"/>
        <end position="26"/>
    </location>
</feature>
<dbReference type="VEuPathDB" id="FungiDB:PC9H_003343"/>
<dbReference type="Proteomes" id="UP000623687">
    <property type="component" value="Unassembled WGS sequence"/>
</dbReference>
<keyword evidence="8" id="KW-1185">Reference proteome</keyword>
<dbReference type="InterPro" id="IPR006073">
    <property type="entry name" value="GTP-bd"/>
</dbReference>
<dbReference type="EMBL" id="JACETU010000002">
    <property type="protein sequence ID" value="KAF7436510.1"/>
    <property type="molecule type" value="Genomic_DNA"/>
</dbReference>
<dbReference type="InterPro" id="IPR027417">
    <property type="entry name" value="P-loop_NTPase"/>
</dbReference>
<evidence type="ECO:0000313" key="7">
    <source>
        <dbReference type="EMBL" id="KAF7436510.1"/>
    </source>
</evidence>
<dbReference type="SUPFAM" id="SSF52540">
    <property type="entry name" value="P-loop containing nucleoside triphosphate hydrolases"/>
    <property type="match status" value="1"/>
</dbReference>
<comment type="function">
    <text evidence="3">Possible regulatory or functional link with the histocompatibility cluster.</text>
</comment>
<feature type="compositionally biased region" description="Acidic residues" evidence="5">
    <location>
        <begin position="161"/>
        <end position="171"/>
    </location>
</feature>
<name>A0A8H6ZY63_PLEOS</name>
<protein>
    <recommendedName>
        <fullName evidence="4">Guanine nucleotide-binding protein-like 1</fullName>
    </recommendedName>
</protein>
<dbReference type="Gene3D" id="3.40.50.300">
    <property type="entry name" value="P-loop containing nucleotide triphosphate hydrolases"/>
    <property type="match status" value="1"/>
</dbReference>
<evidence type="ECO:0000256" key="1">
    <source>
        <dbReference type="ARBA" id="ARBA00022741"/>
    </source>
</evidence>
<evidence type="ECO:0000313" key="8">
    <source>
        <dbReference type="Proteomes" id="UP000623687"/>
    </source>
</evidence>
<evidence type="ECO:0000256" key="4">
    <source>
        <dbReference type="ARBA" id="ARBA00039902"/>
    </source>
</evidence>
<feature type="region of interest" description="Disordered" evidence="5">
    <location>
        <begin position="588"/>
        <end position="649"/>
    </location>
</feature>
<organism evidence="7 8">
    <name type="scientific">Pleurotus ostreatus</name>
    <name type="common">Oyster mushroom</name>
    <name type="synonym">White-rot fungus</name>
    <dbReference type="NCBI Taxonomy" id="5322"/>
    <lineage>
        <taxon>Eukaryota</taxon>
        <taxon>Fungi</taxon>
        <taxon>Dikarya</taxon>
        <taxon>Basidiomycota</taxon>
        <taxon>Agaricomycotina</taxon>
        <taxon>Agaricomycetes</taxon>
        <taxon>Agaricomycetidae</taxon>
        <taxon>Agaricales</taxon>
        <taxon>Pleurotineae</taxon>
        <taxon>Pleurotaceae</taxon>
        <taxon>Pleurotus</taxon>
    </lineage>
</organism>
<feature type="compositionally biased region" description="Acidic residues" evidence="5">
    <location>
        <begin position="588"/>
        <end position="604"/>
    </location>
</feature>
<feature type="region of interest" description="Disordered" evidence="5">
    <location>
        <begin position="478"/>
        <end position="508"/>
    </location>
</feature>
<evidence type="ECO:0000256" key="3">
    <source>
        <dbReference type="ARBA" id="ARBA00037770"/>
    </source>
</evidence>
<comment type="caution">
    <text evidence="7">The sequence shown here is derived from an EMBL/GenBank/DDBJ whole genome shotgun (WGS) entry which is preliminary data.</text>
</comment>
<keyword evidence="2" id="KW-0342">GTP-binding</keyword>
<evidence type="ECO:0000256" key="2">
    <source>
        <dbReference type="ARBA" id="ARBA00023134"/>
    </source>
</evidence>
<evidence type="ECO:0000259" key="6">
    <source>
        <dbReference type="Pfam" id="PF01926"/>
    </source>
</evidence>
<accession>A0A8H6ZY63</accession>
<dbReference type="InterPro" id="IPR043358">
    <property type="entry name" value="GNL1-like"/>
</dbReference>
<evidence type="ECO:0000256" key="5">
    <source>
        <dbReference type="SAM" id="MobiDB-lite"/>
    </source>
</evidence>
<feature type="region of interest" description="Disordered" evidence="5">
    <location>
        <begin position="354"/>
        <end position="375"/>
    </location>
</feature>
<feature type="compositionally biased region" description="Basic and acidic residues" evidence="5">
    <location>
        <begin position="38"/>
        <end position="49"/>
    </location>
</feature>
<feature type="compositionally biased region" description="Acidic residues" evidence="5">
    <location>
        <begin position="629"/>
        <end position="649"/>
    </location>
</feature>
<feature type="domain" description="G" evidence="6">
    <location>
        <begin position="383"/>
        <end position="438"/>
    </location>
</feature>
<feature type="region of interest" description="Disordered" evidence="5">
    <location>
        <begin position="150"/>
        <end position="174"/>
    </location>
</feature>
<keyword evidence="1" id="KW-0547">Nucleotide-binding</keyword>
<dbReference type="GeneID" id="59373161"/>
<dbReference type="GO" id="GO:0005525">
    <property type="term" value="F:GTP binding"/>
    <property type="evidence" value="ECO:0007669"/>
    <property type="project" value="UniProtKB-KW"/>
</dbReference>
<gene>
    <name evidence="7" type="ORF">PC9H_003343</name>
</gene>
<dbReference type="GO" id="GO:0003924">
    <property type="term" value="F:GTPase activity"/>
    <property type="evidence" value="ECO:0007669"/>
    <property type="project" value="InterPro"/>
</dbReference>
<dbReference type="PANTHER" id="PTHR45709:SF3">
    <property type="entry name" value="GUANINE NUCLEOTIDE-BINDING PROTEIN-LIKE 1"/>
    <property type="match status" value="1"/>
</dbReference>
<proteinExistence type="predicted"/>
<dbReference type="AlphaFoldDB" id="A0A8H6ZY63"/>
<dbReference type="PANTHER" id="PTHR45709">
    <property type="entry name" value="LARGE SUBUNIT GTPASE 1 HOMOLOG-RELATED"/>
    <property type="match status" value="1"/>
</dbReference>
<reference evidence="7" key="1">
    <citation type="submission" date="2019-07" db="EMBL/GenBank/DDBJ databases">
        <authorList>
            <person name="Palmer J.M."/>
        </authorList>
    </citation>
    <scope>NUCLEOTIDE SEQUENCE</scope>
    <source>
        <strain evidence="7">PC9</strain>
    </source>
</reference>
<sequence length="649" mass="73089">MPRKKITNINQKKTEQKLKRAAKRGDIPPLEPKPPKLRHPEFRRIPTEARPDVDAARKLQSAFVKLPREYLDKTKLIASQLILPRPIPGEAAVFPSIPPKDDGGSESSTAFTCPKRPKWRFDMSKAEVEANEDGVFRKWLAETDHLIEEWRDEKPPTTESEQPEGDPEIDTPEQLPAEMPRSWCYFERNPEVWRQLWRVTEISQIILVLLDSRCPLLHYPPSLRAYLATHKVILVLTKVDLSGPERTQAWTTYLQSTFPGVRVTHVESCIEKKVQHAEQGRKHYEPHIPTEFRRKLVEAIRDIHAEMLKPPAEVKKNEAWAKRWTPPVKQNIDWDAVLSAQGGKVGSEVGGAVVPLPAQQEGGDRGEGEASGDRKHVEPEFLTVGVIGQPNVGKSSLLNALFGVTRVRTSKQPGKTKHYQTLFWTNELRLVDCPGLVMPNNIPMEMQVLSGVLPISRVSAIPACIYFSSQRIPLEKIFNLSHPTPPPPPGEDKRTWREGSGPHPTREKPVEWTALDILIAYAGSKGWVTAKAGRPDMNRAGNDILRALVEGRIAWAFWPPGTDITVVGDNNGNGIWLHEFDRLDAEFDDHEEDSAEQEDADEGVSSDINSECDGVSEDEAVGGRFDALSLEEESEEEEVEEEEKEEDRP</sequence>
<dbReference type="Pfam" id="PF01926">
    <property type="entry name" value="MMR_HSR1"/>
    <property type="match status" value="1"/>
</dbReference>
<feature type="compositionally biased region" description="Basic and acidic residues" evidence="5">
    <location>
        <begin position="362"/>
        <end position="375"/>
    </location>
</feature>